<gene>
    <name evidence="1" type="ORF">PACLA_8A035951</name>
</gene>
<dbReference type="Proteomes" id="UP001152795">
    <property type="component" value="Unassembled WGS sequence"/>
</dbReference>
<protein>
    <submittedName>
        <fullName evidence="1">LIGHT-DEPENDENT SHORT HYPOCOTYLS 6</fullName>
    </submittedName>
</protein>
<dbReference type="SUPFAM" id="SSF56349">
    <property type="entry name" value="DNA breaking-rejoining enzymes"/>
    <property type="match status" value="1"/>
</dbReference>
<dbReference type="EMBL" id="CACRXK020002326">
    <property type="protein sequence ID" value="CAB3993772.1"/>
    <property type="molecule type" value="Genomic_DNA"/>
</dbReference>
<dbReference type="GO" id="GO:0006310">
    <property type="term" value="P:DNA recombination"/>
    <property type="evidence" value="ECO:0007669"/>
    <property type="project" value="InterPro"/>
</dbReference>
<dbReference type="OrthoDB" id="1647768at2759"/>
<accession>A0A7D9DXH0</accession>
<sequence>MANVLLIYQHVGKSIRETAVHPIPLHPSKNPSICPVENLKFYHTLCKAMQLDLASGFLFHTTANHTSISSSPFLASAAQAMFVTYLKFLGLYEMVHGFRGNIFPIYFWTYETVHGFRGGTAILLSLLGASKNIITKHIRWSSTRMVGHYTQADKVLTVRNTVDRLNESILPVA</sequence>
<keyword evidence="2" id="KW-1185">Reference proteome</keyword>
<organism evidence="1 2">
    <name type="scientific">Paramuricea clavata</name>
    <name type="common">Red gorgonian</name>
    <name type="synonym">Violescent sea-whip</name>
    <dbReference type="NCBI Taxonomy" id="317549"/>
    <lineage>
        <taxon>Eukaryota</taxon>
        <taxon>Metazoa</taxon>
        <taxon>Cnidaria</taxon>
        <taxon>Anthozoa</taxon>
        <taxon>Octocorallia</taxon>
        <taxon>Malacalcyonacea</taxon>
        <taxon>Plexauridae</taxon>
        <taxon>Paramuricea</taxon>
    </lineage>
</organism>
<proteinExistence type="predicted"/>
<dbReference type="GO" id="GO:0003677">
    <property type="term" value="F:DNA binding"/>
    <property type="evidence" value="ECO:0007669"/>
    <property type="project" value="InterPro"/>
</dbReference>
<name>A0A7D9DXH0_PARCT</name>
<dbReference type="Gene3D" id="1.10.443.10">
    <property type="entry name" value="Intergrase catalytic core"/>
    <property type="match status" value="1"/>
</dbReference>
<evidence type="ECO:0000313" key="1">
    <source>
        <dbReference type="EMBL" id="CAB3993772.1"/>
    </source>
</evidence>
<comment type="caution">
    <text evidence="1">The sequence shown here is derived from an EMBL/GenBank/DDBJ whole genome shotgun (WGS) entry which is preliminary data.</text>
</comment>
<dbReference type="InterPro" id="IPR013762">
    <property type="entry name" value="Integrase-like_cat_sf"/>
</dbReference>
<reference evidence="1" key="1">
    <citation type="submission" date="2020-04" db="EMBL/GenBank/DDBJ databases">
        <authorList>
            <person name="Alioto T."/>
            <person name="Alioto T."/>
            <person name="Gomez Garrido J."/>
        </authorList>
    </citation>
    <scope>NUCLEOTIDE SEQUENCE</scope>
    <source>
        <strain evidence="1">A484AB</strain>
    </source>
</reference>
<dbReference type="AlphaFoldDB" id="A0A7D9DXH0"/>
<evidence type="ECO:0000313" key="2">
    <source>
        <dbReference type="Proteomes" id="UP001152795"/>
    </source>
</evidence>
<dbReference type="GO" id="GO:0015074">
    <property type="term" value="P:DNA integration"/>
    <property type="evidence" value="ECO:0007669"/>
    <property type="project" value="InterPro"/>
</dbReference>
<dbReference type="InterPro" id="IPR011010">
    <property type="entry name" value="DNA_brk_join_enz"/>
</dbReference>